<dbReference type="Gene3D" id="1.20.1440.110">
    <property type="entry name" value="acylaminoacyl peptidase"/>
    <property type="match status" value="1"/>
</dbReference>
<dbReference type="PANTHER" id="PTHR22946">
    <property type="entry name" value="DIENELACTONE HYDROLASE DOMAIN-CONTAINING PROTEIN-RELATED"/>
    <property type="match status" value="1"/>
</dbReference>
<dbReference type="Pfam" id="PF12697">
    <property type="entry name" value="Abhydrolase_6"/>
    <property type="match status" value="1"/>
</dbReference>
<dbReference type="InterPro" id="IPR029058">
    <property type="entry name" value="AB_hydrolase_fold"/>
</dbReference>
<dbReference type="InterPro" id="IPR050261">
    <property type="entry name" value="FrsA_esterase"/>
</dbReference>
<protein>
    <submittedName>
        <fullName evidence="3">Esterase/lipase/thioesterase domain, alpha/beta hydrolase</fullName>
    </submittedName>
</protein>
<feature type="domain" description="AB hydrolase-1" evidence="2">
    <location>
        <begin position="164"/>
        <end position="381"/>
    </location>
</feature>
<dbReference type="PANTHER" id="PTHR22946:SF12">
    <property type="entry name" value="CONIDIAL PIGMENT BIOSYNTHESIS PROTEIN AYG1 (AFU_ORTHOLOGUE AFUA_2G17550)"/>
    <property type="match status" value="1"/>
</dbReference>
<proteinExistence type="inferred from homology"/>
<dbReference type="Gene3D" id="3.40.50.1820">
    <property type="entry name" value="alpha/beta hydrolase"/>
    <property type="match status" value="1"/>
</dbReference>
<gene>
    <name evidence="3" type="ORF">A9Z42_0026890</name>
</gene>
<evidence type="ECO:0000256" key="1">
    <source>
        <dbReference type="ARBA" id="ARBA00038115"/>
    </source>
</evidence>
<dbReference type="GO" id="GO:0016787">
    <property type="term" value="F:hydrolase activity"/>
    <property type="evidence" value="ECO:0007669"/>
    <property type="project" value="UniProtKB-KW"/>
</dbReference>
<reference evidence="3 4" key="1">
    <citation type="journal article" date="2015" name="Genome Announc.">
        <title>Genome sequence and annotation of Trichoderma parareesei, the ancestor of the cellulase producer Trichoderma reesei.</title>
        <authorList>
            <person name="Yang D."/>
            <person name="Pomraning K."/>
            <person name="Kopchinskiy A."/>
            <person name="Karimi Aghcheh R."/>
            <person name="Atanasova L."/>
            <person name="Chenthamara K."/>
            <person name="Baker S.E."/>
            <person name="Zhang R."/>
            <person name="Shen Q."/>
            <person name="Freitag M."/>
            <person name="Kubicek C.P."/>
            <person name="Druzhinina I.S."/>
        </authorList>
    </citation>
    <scope>NUCLEOTIDE SEQUENCE [LARGE SCALE GENOMIC DNA]</scope>
    <source>
        <strain evidence="3 4">CBS 125925</strain>
    </source>
</reference>
<evidence type="ECO:0000313" key="4">
    <source>
        <dbReference type="Proteomes" id="UP000219286"/>
    </source>
</evidence>
<dbReference type="Proteomes" id="UP000219286">
    <property type="component" value="Unassembled WGS sequence"/>
</dbReference>
<evidence type="ECO:0000313" key="3">
    <source>
        <dbReference type="EMBL" id="OTA02340.1"/>
    </source>
</evidence>
<sequence length="419" mass="45935">MTEQSKPQPSPMLHLSPDPSFHFEILRAVSIAPYQGADIGEVLTAAAAILPGDFESYYTAFHSLALRVRKQAAAIDPNKFPVSARNAYFREATYLRSAEFFLHGNWDDERIKTTWKEHRAAFDKALALLPVPGVRADLRAEGGEFHVPIIFYGCGRPGRHPTVIMCNGYDGSQEELYHVAAEAALSRGINVITYEGPGQPTVRREQNLGFIPQWERVVSVVIDYALARDDVQPDALGLWGYSLGGFLAARAAAAMEPRSEPRIAAVMAIDGVSDFGAGVLEKFPPELLALFQNGNKEAFDQAVTSALSRPGAPTPFRWAVEQGLWAFNLKSPFEWATKCLDFKLGDAIRHIGVPFFVADAENDELLPGQAKGLADEVGELATYHLFSAEDGAGEHCSIGAAVLQNQVVFDWFQDVVSRK</sequence>
<comment type="caution">
    <text evidence="3">The sequence shown here is derived from an EMBL/GenBank/DDBJ whole genome shotgun (WGS) entry which is preliminary data.</text>
</comment>
<dbReference type="OrthoDB" id="249703at2759"/>
<dbReference type="EMBL" id="LFMI01000302">
    <property type="protein sequence ID" value="OTA02340.1"/>
    <property type="molecule type" value="Genomic_DNA"/>
</dbReference>
<keyword evidence="4" id="KW-1185">Reference proteome</keyword>
<organism evidence="3 4">
    <name type="scientific">Trichoderma parareesei</name>
    <name type="common">Filamentous fungus</name>
    <dbReference type="NCBI Taxonomy" id="858221"/>
    <lineage>
        <taxon>Eukaryota</taxon>
        <taxon>Fungi</taxon>
        <taxon>Dikarya</taxon>
        <taxon>Ascomycota</taxon>
        <taxon>Pezizomycotina</taxon>
        <taxon>Sordariomycetes</taxon>
        <taxon>Hypocreomycetidae</taxon>
        <taxon>Hypocreales</taxon>
        <taxon>Hypocreaceae</taxon>
        <taxon>Trichoderma</taxon>
    </lineage>
</organism>
<name>A0A2H2ZG96_TRIPA</name>
<dbReference type="AlphaFoldDB" id="A0A2H2ZG96"/>
<dbReference type="InterPro" id="IPR000073">
    <property type="entry name" value="AB_hydrolase_1"/>
</dbReference>
<dbReference type="SUPFAM" id="SSF53474">
    <property type="entry name" value="alpha/beta-Hydrolases"/>
    <property type="match status" value="1"/>
</dbReference>
<comment type="similarity">
    <text evidence="1">Belongs to the AB hydrolase superfamily. FUS2 hydrolase family.</text>
</comment>
<evidence type="ECO:0000259" key="2">
    <source>
        <dbReference type="Pfam" id="PF12697"/>
    </source>
</evidence>
<accession>A0A2H2ZG96</accession>
<keyword evidence="3" id="KW-0378">Hydrolase</keyword>